<dbReference type="Pfam" id="PF02567">
    <property type="entry name" value="PhzC-PhzF"/>
    <property type="match status" value="1"/>
</dbReference>
<comment type="similarity">
    <text evidence="1">Belongs to the PhzF family.</text>
</comment>
<evidence type="ECO:0000256" key="1">
    <source>
        <dbReference type="ARBA" id="ARBA00008270"/>
    </source>
</evidence>
<name>A0ABU5EAK0_9PROT</name>
<evidence type="ECO:0000313" key="4">
    <source>
        <dbReference type="Proteomes" id="UP001279642"/>
    </source>
</evidence>
<keyword evidence="4" id="KW-1185">Reference proteome</keyword>
<dbReference type="Gene3D" id="3.10.310.10">
    <property type="entry name" value="Diaminopimelate Epimerase, Chain A, domain 1"/>
    <property type="match status" value="2"/>
</dbReference>
<evidence type="ECO:0000313" key="3">
    <source>
        <dbReference type="EMBL" id="MDY0883366.1"/>
    </source>
</evidence>
<dbReference type="PANTHER" id="PTHR13774:SF17">
    <property type="entry name" value="PHENAZINE BIOSYNTHESIS-LIKE DOMAIN-CONTAINING PROTEIN"/>
    <property type="match status" value="1"/>
</dbReference>
<organism evidence="3 4">
    <name type="scientific">Dongia soli</name>
    <dbReference type="NCBI Taxonomy" id="600628"/>
    <lineage>
        <taxon>Bacteria</taxon>
        <taxon>Pseudomonadati</taxon>
        <taxon>Pseudomonadota</taxon>
        <taxon>Alphaproteobacteria</taxon>
        <taxon>Rhodospirillales</taxon>
        <taxon>Dongiaceae</taxon>
        <taxon>Dongia</taxon>
    </lineage>
</organism>
<keyword evidence="2" id="KW-0413">Isomerase</keyword>
<proteinExistence type="inferred from homology"/>
<dbReference type="EMBL" id="JAXCLW010000002">
    <property type="protein sequence ID" value="MDY0883366.1"/>
    <property type="molecule type" value="Genomic_DNA"/>
</dbReference>
<protein>
    <submittedName>
        <fullName evidence="3">PhzF family phenazine biosynthesis protein</fullName>
    </submittedName>
</protein>
<dbReference type="RefSeq" id="WP_320508404.1">
    <property type="nucleotide sequence ID" value="NZ_JAXCLW010000002.1"/>
</dbReference>
<dbReference type="PANTHER" id="PTHR13774">
    <property type="entry name" value="PHENAZINE BIOSYNTHESIS PROTEIN"/>
    <property type="match status" value="1"/>
</dbReference>
<sequence>MMPESMMRVPLYQIDAFTDRAFAGNPAAVMPLTDWLPDELMQRIAAENNLAETAFFIPKGDQFHIRWFTPTHEVDLCGHATLATAHVITRLLQPGRERVEFDSRSGKLTVTQDGDKLQLDFPVLPVLPANDRRDAIAGCFDHRPVEVHNNDSYMAYLAVFESATVIRKLKPDFMALANLEKDVIVTARGDNVDFVSRFFAPNHGIPEDPVTGSAHCLLAPYWAGVLGKTRFHAKQVSPRGGDLWIELAGERVRMSGYSVCVLTGTMTV</sequence>
<comment type="caution">
    <text evidence="3">The sequence shown here is derived from an EMBL/GenBank/DDBJ whole genome shotgun (WGS) entry which is preliminary data.</text>
</comment>
<dbReference type="Proteomes" id="UP001279642">
    <property type="component" value="Unassembled WGS sequence"/>
</dbReference>
<reference evidence="3 4" key="1">
    <citation type="journal article" date="2016" name="Antonie Van Leeuwenhoek">
        <title>Dongia soli sp. nov., isolated from soil from Dokdo, Korea.</title>
        <authorList>
            <person name="Kim D.U."/>
            <person name="Lee H."/>
            <person name="Kim H."/>
            <person name="Kim S.G."/>
            <person name="Ka J.O."/>
        </authorList>
    </citation>
    <scope>NUCLEOTIDE SEQUENCE [LARGE SCALE GENOMIC DNA]</scope>
    <source>
        <strain evidence="3 4">D78</strain>
    </source>
</reference>
<dbReference type="NCBIfam" id="TIGR00654">
    <property type="entry name" value="PhzF_family"/>
    <property type="match status" value="1"/>
</dbReference>
<evidence type="ECO:0000256" key="2">
    <source>
        <dbReference type="ARBA" id="ARBA00023235"/>
    </source>
</evidence>
<accession>A0ABU5EAK0</accession>
<dbReference type="PIRSF" id="PIRSF016184">
    <property type="entry name" value="PhzC_PhzF"/>
    <property type="match status" value="1"/>
</dbReference>
<gene>
    <name evidence="3" type="ORF">SMD27_10965</name>
</gene>
<dbReference type="InterPro" id="IPR003719">
    <property type="entry name" value="Phenazine_PhzF-like"/>
</dbReference>
<dbReference type="SUPFAM" id="SSF54506">
    <property type="entry name" value="Diaminopimelate epimerase-like"/>
    <property type="match status" value="1"/>
</dbReference>